<organism evidence="1 2">
    <name type="scientific">Daphnia magna</name>
    <dbReference type="NCBI Taxonomy" id="35525"/>
    <lineage>
        <taxon>Eukaryota</taxon>
        <taxon>Metazoa</taxon>
        <taxon>Ecdysozoa</taxon>
        <taxon>Arthropoda</taxon>
        <taxon>Crustacea</taxon>
        <taxon>Branchiopoda</taxon>
        <taxon>Diplostraca</taxon>
        <taxon>Cladocera</taxon>
        <taxon>Anomopoda</taxon>
        <taxon>Daphniidae</taxon>
        <taxon>Daphnia</taxon>
    </lineage>
</organism>
<dbReference type="Proteomes" id="UP001234178">
    <property type="component" value="Unassembled WGS sequence"/>
</dbReference>
<gene>
    <name evidence="1" type="ORF">OUZ56_011886</name>
</gene>
<proteinExistence type="predicted"/>
<keyword evidence="2" id="KW-1185">Reference proteome</keyword>
<name>A0ABQ9Z1I4_9CRUS</name>
<reference evidence="1 2" key="1">
    <citation type="journal article" date="2023" name="Nucleic Acids Res.">
        <title>The hologenome of Daphnia magna reveals possible DNA methylation and microbiome-mediated evolution of the host genome.</title>
        <authorList>
            <person name="Chaturvedi A."/>
            <person name="Li X."/>
            <person name="Dhandapani V."/>
            <person name="Marshall H."/>
            <person name="Kissane S."/>
            <person name="Cuenca-Cambronero M."/>
            <person name="Asole G."/>
            <person name="Calvet F."/>
            <person name="Ruiz-Romero M."/>
            <person name="Marangio P."/>
            <person name="Guigo R."/>
            <person name="Rago D."/>
            <person name="Mirbahai L."/>
            <person name="Eastwood N."/>
            <person name="Colbourne J.K."/>
            <person name="Zhou J."/>
            <person name="Mallon E."/>
            <person name="Orsini L."/>
        </authorList>
    </citation>
    <scope>NUCLEOTIDE SEQUENCE [LARGE SCALE GENOMIC DNA]</scope>
    <source>
        <strain evidence="1">LRV0_1</strain>
    </source>
</reference>
<comment type="caution">
    <text evidence="1">The sequence shown here is derived from an EMBL/GenBank/DDBJ whole genome shotgun (WGS) entry which is preliminary data.</text>
</comment>
<accession>A0ABQ9Z1I4</accession>
<protein>
    <submittedName>
        <fullName evidence="1">Uncharacterized protein</fullName>
    </submittedName>
</protein>
<dbReference type="EMBL" id="JAOYFB010000002">
    <property type="protein sequence ID" value="KAK4006728.1"/>
    <property type="molecule type" value="Genomic_DNA"/>
</dbReference>
<sequence length="168" mass="19571">MYPIPTDRVSGTMDLRGILPTRRRSSGRYHDYTGLQDCKFRKRDAIFFDSCSGGSCQYDCSRRFQIGKCGNGSSVIQFENRSLQLQSWDREAFYWCYVGFSHDEGYVDRLVLEDEAEIRHSSKSFCACIHEYVQVLLRPTSMLISKTSWYRQRLQVHQMLVPVVEALV</sequence>
<evidence type="ECO:0000313" key="2">
    <source>
        <dbReference type="Proteomes" id="UP001234178"/>
    </source>
</evidence>
<evidence type="ECO:0000313" key="1">
    <source>
        <dbReference type="EMBL" id="KAK4006728.1"/>
    </source>
</evidence>